<evidence type="ECO:0000313" key="3">
    <source>
        <dbReference type="Proteomes" id="UP000254889"/>
    </source>
</evidence>
<sequence length="190" mass="21678">MASEVTQNTLMYFVLPLWLAAGFADYLCHRHADIEHTSGWKESLLHLLQFGEMAIPVLAALFLEINTLVIAVMIICFALHEVTALWDVRYAVATREVTPLEQHIHSFLEMLPLMALLMVVALHWDQFIALFGMAPARFDIAWKSPPLGVTYVVTILALVLLFEVLPYLEELWRGLRAERTSRSDSIRRDS</sequence>
<feature type="transmembrane region" description="Helical" evidence="1">
    <location>
        <begin position="148"/>
        <end position="168"/>
    </location>
</feature>
<dbReference type="EMBL" id="CP031417">
    <property type="protein sequence ID" value="AXK82282.1"/>
    <property type="molecule type" value="Genomic_DNA"/>
</dbReference>
<name>A0A345ZZD5_9HYPH</name>
<evidence type="ECO:0000256" key="1">
    <source>
        <dbReference type="SAM" id="Phobius"/>
    </source>
</evidence>
<dbReference type="RefSeq" id="WP_115692661.1">
    <property type="nucleotide sequence ID" value="NZ_CP031417.1"/>
</dbReference>
<accession>A0A345ZZD5</accession>
<dbReference type="AlphaFoldDB" id="A0A345ZZD5"/>
<protein>
    <submittedName>
        <fullName evidence="2">Diguanylate cyclase</fullName>
    </submittedName>
</protein>
<dbReference type="OrthoDB" id="6028296at2"/>
<keyword evidence="1" id="KW-1133">Transmembrane helix</keyword>
<feature type="transmembrane region" description="Helical" evidence="1">
    <location>
        <begin position="54"/>
        <end position="79"/>
    </location>
</feature>
<evidence type="ECO:0000313" key="2">
    <source>
        <dbReference type="EMBL" id="AXK82282.1"/>
    </source>
</evidence>
<organism evidence="2 3">
    <name type="scientific">Pseudolabrys taiwanensis</name>
    <dbReference type="NCBI Taxonomy" id="331696"/>
    <lineage>
        <taxon>Bacteria</taxon>
        <taxon>Pseudomonadati</taxon>
        <taxon>Pseudomonadota</taxon>
        <taxon>Alphaproteobacteria</taxon>
        <taxon>Hyphomicrobiales</taxon>
        <taxon>Xanthobacteraceae</taxon>
        <taxon>Pseudolabrys</taxon>
    </lineage>
</organism>
<keyword evidence="1" id="KW-0472">Membrane</keyword>
<reference evidence="2 3" key="1">
    <citation type="submission" date="2018-07" db="EMBL/GenBank/DDBJ databases">
        <authorList>
            <person name="Quirk P.G."/>
            <person name="Krulwich T.A."/>
        </authorList>
    </citation>
    <scope>NUCLEOTIDE SEQUENCE [LARGE SCALE GENOMIC DNA]</scope>
    <source>
        <strain evidence="2 3">CC-BB4</strain>
    </source>
</reference>
<feature type="transmembrane region" description="Helical" evidence="1">
    <location>
        <begin position="113"/>
        <end position="136"/>
    </location>
</feature>
<dbReference type="Proteomes" id="UP000254889">
    <property type="component" value="Chromosome"/>
</dbReference>
<gene>
    <name evidence="2" type="ORF">DW352_18185</name>
</gene>
<keyword evidence="3" id="KW-1185">Reference proteome</keyword>
<keyword evidence="1" id="KW-0812">Transmembrane</keyword>
<proteinExistence type="predicted"/>
<dbReference type="KEGG" id="ptaw:DW352_18185"/>